<comment type="similarity">
    <text evidence="1">Belongs to the membrane fusion protein (MFP) (TC 8.A.1) family.</text>
</comment>
<evidence type="ECO:0000259" key="4">
    <source>
        <dbReference type="Pfam" id="PF25973"/>
    </source>
</evidence>
<dbReference type="EMBL" id="FUYR01000001">
    <property type="protein sequence ID" value="SKB33103.1"/>
    <property type="molecule type" value="Genomic_DNA"/>
</dbReference>
<dbReference type="STRING" id="572036.SAMN05661099_0612"/>
<name>A0A1T5AEL2_9SPHI</name>
<accession>A0A1T5AEL2</accession>
<feature type="domain" description="YknX-like C-terminal permuted SH3-like" evidence="5">
    <location>
        <begin position="325"/>
        <end position="391"/>
    </location>
</feature>
<dbReference type="NCBIfam" id="TIGR01730">
    <property type="entry name" value="RND_mfp"/>
    <property type="match status" value="1"/>
</dbReference>
<dbReference type="Gene3D" id="2.40.30.170">
    <property type="match status" value="1"/>
</dbReference>
<dbReference type="PANTHER" id="PTHR30469">
    <property type="entry name" value="MULTIDRUG RESISTANCE PROTEIN MDTA"/>
    <property type="match status" value="1"/>
</dbReference>
<dbReference type="InterPro" id="IPR058637">
    <property type="entry name" value="YknX-like_C"/>
</dbReference>
<sequence>MIITYNNKSGKNPLGTDFKNLKIKTNNSSMKNLIFMGIVLFLAACGGKTTDKKTELETLKKQRVEINSKIAALEAEVGSAKTAEDVKTVGILEVQESTFSNFLEVQGRIDAEDNVQVSPEAQGVVTAVYASVGQNVGRGQVLAQIDDKVLRQNISELQTQLSLATTLYQRQKNLWDQKIGTEVQFINARTQKEAAERRISTLRSQIAMYKIKAPISGTIDAMDMKVGSVASPGMSSIRIINANKLKAKAQVAESYAGRVNQGDNVQVILPDVPDSINTKISFASKTIDPVSRSFNVEIKLPANSRYRPNMLSILKIIDYKNDKALIVPVNAIQKAENGDYLFISDNGKAKRVNIQTGKISEGKAEILSGLKVGDKVVIAGTDGLSEGDVIKAN</sequence>
<dbReference type="InterPro" id="IPR058648">
    <property type="entry name" value="HH_CzcB-like"/>
</dbReference>
<evidence type="ECO:0000313" key="6">
    <source>
        <dbReference type="EMBL" id="SKB33103.1"/>
    </source>
</evidence>
<evidence type="ECO:0000259" key="5">
    <source>
        <dbReference type="Pfam" id="PF25989"/>
    </source>
</evidence>
<feature type="domain" description="CzcB-like barrel-sandwich hybrid" evidence="4">
    <location>
        <begin position="115"/>
        <end position="229"/>
    </location>
</feature>
<evidence type="ECO:0000256" key="1">
    <source>
        <dbReference type="ARBA" id="ARBA00009477"/>
    </source>
</evidence>
<protein>
    <submittedName>
        <fullName evidence="6">RND family efflux transporter, MFP subunit</fullName>
    </submittedName>
</protein>
<dbReference type="InterPro" id="IPR006143">
    <property type="entry name" value="RND_pump_MFP"/>
</dbReference>
<evidence type="ECO:0000313" key="7">
    <source>
        <dbReference type="Proteomes" id="UP000189981"/>
    </source>
</evidence>
<organism evidence="6 7">
    <name type="scientific">Daejeonella lutea</name>
    <dbReference type="NCBI Taxonomy" id="572036"/>
    <lineage>
        <taxon>Bacteria</taxon>
        <taxon>Pseudomonadati</taxon>
        <taxon>Bacteroidota</taxon>
        <taxon>Sphingobacteriia</taxon>
        <taxon>Sphingobacteriales</taxon>
        <taxon>Sphingobacteriaceae</taxon>
        <taxon>Daejeonella</taxon>
    </lineage>
</organism>
<dbReference type="Proteomes" id="UP000189981">
    <property type="component" value="Unassembled WGS sequence"/>
</dbReference>
<keyword evidence="2" id="KW-0175">Coiled coil</keyword>
<dbReference type="InterPro" id="IPR058647">
    <property type="entry name" value="BSH_CzcB-like"/>
</dbReference>
<dbReference type="Pfam" id="PF25973">
    <property type="entry name" value="BSH_CzcB"/>
    <property type="match status" value="1"/>
</dbReference>
<proteinExistence type="inferred from homology"/>
<dbReference type="PANTHER" id="PTHR30469:SF15">
    <property type="entry name" value="HLYD FAMILY OF SECRETION PROTEINS"/>
    <property type="match status" value="1"/>
</dbReference>
<keyword evidence="7" id="KW-1185">Reference proteome</keyword>
<dbReference type="Gene3D" id="2.40.420.20">
    <property type="match status" value="1"/>
</dbReference>
<evidence type="ECO:0000259" key="3">
    <source>
        <dbReference type="Pfam" id="PF25893"/>
    </source>
</evidence>
<dbReference type="GO" id="GO:0015562">
    <property type="term" value="F:efflux transmembrane transporter activity"/>
    <property type="evidence" value="ECO:0007669"/>
    <property type="project" value="TreeGrafter"/>
</dbReference>
<dbReference type="GO" id="GO:1990281">
    <property type="term" value="C:efflux pump complex"/>
    <property type="evidence" value="ECO:0007669"/>
    <property type="project" value="TreeGrafter"/>
</dbReference>
<feature type="domain" description="CzcB-like alpha-helical hairpin" evidence="3">
    <location>
        <begin position="151"/>
        <end position="206"/>
    </location>
</feature>
<gene>
    <name evidence="6" type="ORF">SAMN05661099_0612</name>
</gene>
<evidence type="ECO:0000256" key="2">
    <source>
        <dbReference type="SAM" id="Coils"/>
    </source>
</evidence>
<feature type="coiled-coil region" evidence="2">
    <location>
        <begin position="185"/>
        <end position="212"/>
    </location>
</feature>
<dbReference type="RefSeq" id="WP_245803457.1">
    <property type="nucleotide sequence ID" value="NZ_FUYR01000001.1"/>
</dbReference>
<dbReference type="AlphaFoldDB" id="A0A1T5AEL2"/>
<dbReference type="Pfam" id="PF25893">
    <property type="entry name" value="HH_CzcB"/>
    <property type="match status" value="1"/>
</dbReference>
<reference evidence="7" key="1">
    <citation type="submission" date="2017-02" db="EMBL/GenBank/DDBJ databases">
        <authorList>
            <person name="Varghese N."/>
            <person name="Submissions S."/>
        </authorList>
    </citation>
    <scope>NUCLEOTIDE SEQUENCE [LARGE SCALE GENOMIC DNA]</scope>
    <source>
        <strain evidence="7">DSM 22385</strain>
    </source>
</reference>
<dbReference type="SUPFAM" id="SSF111369">
    <property type="entry name" value="HlyD-like secretion proteins"/>
    <property type="match status" value="1"/>
</dbReference>
<dbReference type="Pfam" id="PF25989">
    <property type="entry name" value="YknX_C"/>
    <property type="match status" value="1"/>
</dbReference>
<dbReference type="Gene3D" id="2.40.50.100">
    <property type="match status" value="1"/>
</dbReference>
<dbReference type="Gene3D" id="1.10.287.470">
    <property type="entry name" value="Helix hairpin bin"/>
    <property type="match status" value="1"/>
</dbReference>